<reference evidence="1 2" key="1">
    <citation type="submission" date="2019-08" db="EMBL/GenBank/DDBJ databases">
        <authorList>
            <person name="Alioto T."/>
            <person name="Alioto T."/>
            <person name="Gomez Garrido J."/>
        </authorList>
    </citation>
    <scope>NUCLEOTIDE SEQUENCE [LARGE SCALE GENOMIC DNA]</scope>
</reference>
<accession>A0A5E4M5E6</accession>
<protein>
    <submittedName>
        <fullName evidence="1">Uncharacterized protein</fullName>
    </submittedName>
</protein>
<evidence type="ECO:0000313" key="1">
    <source>
        <dbReference type="EMBL" id="VVC25935.1"/>
    </source>
</evidence>
<proteinExistence type="predicted"/>
<organism evidence="1 2">
    <name type="scientific">Cinara cedri</name>
    <dbReference type="NCBI Taxonomy" id="506608"/>
    <lineage>
        <taxon>Eukaryota</taxon>
        <taxon>Metazoa</taxon>
        <taxon>Ecdysozoa</taxon>
        <taxon>Arthropoda</taxon>
        <taxon>Hexapoda</taxon>
        <taxon>Insecta</taxon>
        <taxon>Pterygota</taxon>
        <taxon>Neoptera</taxon>
        <taxon>Paraneoptera</taxon>
        <taxon>Hemiptera</taxon>
        <taxon>Sternorrhyncha</taxon>
        <taxon>Aphidomorpha</taxon>
        <taxon>Aphidoidea</taxon>
        <taxon>Aphididae</taxon>
        <taxon>Lachninae</taxon>
        <taxon>Cinara</taxon>
    </lineage>
</organism>
<gene>
    <name evidence="1" type="ORF">CINCED_3A011526</name>
</gene>
<dbReference type="EMBL" id="CABPRJ010000023">
    <property type="protein sequence ID" value="VVC25935.1"/>
    <property type="molecule type" value="Genomic_DNA"/>
</dbReference>
<dbReference type="PANTHER" id="PTHR45913">
    <property type="entry name" value="EPM2A-INTERACTING PROTEIN 1"/>
    <property type="match status" value="1"/>
</dbReference>
<dbReference type="PANTHER" id="PTHR45913:SF19">
    <property type="entry name" value="LOW QUALITY PROTEIN: ZINC FINGER BED DOMAIN-CONTAINING PROTEIN 5-LIKE"/>
    <property type="match status" value="1"/>
</dbReference>
<keyword evidence="2" id="KW-1185">Reference proteome</keyword>
<dbReference type="AlphaFoldDB" id="A0A5E4M5E6"/>
<sequence length="143" mass="16326">MDKFLNIKKKLDDYDENNGDSKIKKTKVTETIKSGTQSSGASRKYHDNYLNFGFTFCGSETIPIPQCLVCGEKLSHECMVPSKLKRHFTIKHGHLLNKDKTYFSRLLSSNVKQLEKLTNISDKAQIASYKVAELIIKKMQPHT</sequence>
<dbReference type="Proteomes" id="UP000325440">
    <property type="component" value="Unassembled WGS sequence"/>
</dbReference>
<evidence type="ECO:0000313" key="2">
    <source>
        <dbReference type="Proteomes" id="UP000325440"/>
    </source>
</evidence>
<name>A0A5E4M5E6_9HEMI</name>
<dbReference type="OrthoDB" id="7381979at2759"/>